<dbReference type="EnsemblMetazoa" id="CapteT206704">
    <property type="protein sequence ID" value="CapteP206704"/>
    <property type="gene ID" value="CapteG206704"/>
</dbReference>
<proteinExistence type="predicted"/>
<reference evidence="1 3" key="2">
    <citation type="journal article" date="2013" name="Nature">
        <title>Insights into bilaterian evolution from three spiralian genomes.</title>
        <authorList>
            <person name="Simakov O."/>
            <person name="Marletaz F."/>
            <person name="Cho S.J."/>
            <person name="Edsinger-Gonzales E."/>
            <person name="Havlak P."/>
            <person name="Hellsten U."/>
            <person name="Kuo D.H."/>
            <person name="Larsson T."/>
            <person name="Lv J."/>
            <person name="Arendt D."/>
            <person name="Savage R."/>
            <person name="Osoegawa K."/>
            <person name="de Jong P."/>
            <person name="Grimwood J."/>
            <person name="Chapman J.A."/>
            <person name="Shapiro H."/>
            <person name="Aerts A."/>
            <person name="Otillar R.P."/>
            <person name="Terry A.Y."/>
            <person name="Boore J.L."/>
            <person name="Grigoriev I.V."/>
            <person name="Lindberg D.R."/>
            <person name="Seaver E.C."/>
            <person name="Weisblat D.A."/>
            <person name="Putnam N.H."/>
            <person name="Rokhsar D.S."/>
        </authorList>
    </citation>
    <scope>NUCLEOTIDE SEQUENCE</scope>
    <source>
        <strain evidence="1 3">I ESC-2004</strain>
    </source>
</reference>
<protein>
    <submittedName>
        <fullName evidence="1 2">Uncharacterized protein</fullName>
    </submittedName>
</protein>
<evidence type="ECO:0000313" key="2">
    <source>
        <dbReference type="EnsemblMetazoa" id="CapteP206704"/>
    </source>
</evidence>
<dbReference type="HOGENOM" id="CLU_957269_0_0_1"/>
<sequence length="274" mass="31343">MFYAGVIISILCGYGVRTLNIAPVPDGVVLFGKERLLRENEQVTVFAVIDLDDSAFANTMAPIAEKIEGYIHDLRVDMRPEVQRLLSNRLQRVMRNSSKSNRMRRGLINFVGQVGKALFGLATEEDLTQVQTGMQQIADQTDVLISDHNKLVAIVNRVGAEQISQLNKVNELVNRTNVLHTQITAELRNYMRDLKLSCEVHNFVSKFRIIFRQRACYVLVNEVHNFIISFNINFGSIFDPDQHMSVRPEHVSRGNRHKPCWNSKLSDHCQYVME</sequence>
<dbReference type="EMBL" id="KB292595">
    <property type="protein sequence ID" value="ELU17273.1"/>
    <property type="molecule type" value="Genomic_DNA"/>
</dbReference>
<dbReference type="Proteomes" id="UP000014760">
    <property type="component" value="Unassembled WGS sequence"/>
</dbReference>
<dbReference type="EMBL" id="AMQN01035932">
    <property type="status" value="NOT_ANNOTATED_CDS"/>
    <property type="molecule type" value="Genomic_DNA"/>
</dbReference>
<organism evidence="1">
    <name type="scientific">Capitella teleta</name>
    <name type="common">Polychaete worm</name>
    <dbReference type="NCBI Taxonomy" id="283909"/>
    <lineage>
        <taxon>Eukaryota</taxon>
        <taxon>Metazoa</taxon>
        <taxon>Spiralia</taxon>
        <taxon>Lophotrochozoa</taxon>
        <taxon>Annelida</taxon>
        <taxon>Polychaeta</taxon>
        <taxon>Sedentaria</taxon>
        <taxon>Scolecida</taxon>
        <taxon>Capitellidae</taxon>
        <taxon>Capitella</taxon>
    </lineage>
</organism>
<accession>R7VEL4</accession>
<evidence type="ECO:0000313" key="3">
    <source>
        <dbReference type="Proteomes" id="UP000014760"/>
    </source>
</evidence>
<evidence type="ECO:0000313" key="1">
    <source>
        <dbReference type="EMBL" id="ELU17273.1"/>
    </source>
</evidence>
<dbReference type="AlphaFoldDB" id="R7VEL4"/>
<reference evidence="2" key="3">
    <citation type="submission" date="2015-06" db="UniProtKB">
        <authorList>
            <consortium name="EnsemblMetazoa"/>
        </authorList>
    </citation>
    <scope>IDENTIFICATION</scope>
</reference>
<dbReference type="STRING" id="283909.R7VEL4"/>
<dbReference type="EMBL" id="AMQN01035931">
    <property type="status" value="NOT_ANNOTATED_CDS"/>
    <property type="molecule type" value="Genomic_DNA"/>
</dbReference>
<dbReference type="InterPro" id="IPR022048">
    <property type="entry name" value="Envelope_fusion-like"/>
</dbReference>
<keyword evidence="3" id="KW-1185">Reference proteome</keyword>
<dbReference type="Pfam" id="PF12259">
    <property type="entry name" value="Baculo_F"/>
    <property type="match status" value="1"/>
</dbReference>
<reference evidence="3" key="1">
    <citation type="submission" date="2012-12" db="EMBL/GenBank/DDBJ databases">
        <authorList>
            <person name="Hellsten U."/>
            <person name="Grimwood J."/>
            <person name="Chapman J.A."/>
            <person name="Shapiro H."/>
            <person name="Aerts A."/>
            <person name="Otillar R.P."/>
            <person name="Terry A.Y."/>
            <person name="Boore J.L."/>
            <person name="Simakov O."/>
            <person name="Marletaz F."/>
            <person name="Cho S.-J."/>
            <person name="Edsinger-Gonzales E."/>
            <person name="Havlak P."/>
            <person name="Kuo D.-H."/>
            <person name="Larsson T."/>
            <person name="Lv J."/>
            <person name="Arendt D."/>
            <person name="Savage R."/>
            <person name="Osoegawa K."/>
            <person name="de Jong P."/>
            <person name="Lindberg D.R."/>
            <person name="Seaver E.C."/>
            <person name="Weisblat D.A."/>
            <person name="Putnam N.H."/>
            <person name="Grigoriev I.V."/>
            <person name="Rokhsar D.S."/>
        </authorList>
    </citation>
    <scope>NUCLEOTIDE SEQUENCE</scope>
    <source>
        <strain evidence="3">I ESC-2004</strain>
    </source>
</reference>
<name>R7VEL4_CAPTE</name>
<gene>
    <name evidence="1" type="ORF">CAPTEDRAFT_206704</name>
</gene>